<gene>
    <name evidence="1" type="ORF">METZ01_LOCUS144817</name>
</gene>
<name>A0A381ZT70_9ZZZZ</name>
<dbReference type="AlphaFoldDB" id="A0A381ZT70"/>
<accession>A0A381ZT70</accession>
<proteinExistence type="predicted"/>
<evidence type="ECO:0000313" key="1">
    <source>
        <dbReference type="EMBL" id="SVA91963.1"/>
    </source>
</evidence>
<dbReference type="EMBL" id="UINC01022412">
    <property type="protein sequence ID" value="SVA91963.1"/>
    <property type="molecule type" value="Genomic_DNA"/>
</dbReference>
<sequence>MGFALGMFLGPKLVRKLKQTELTENERLKLFAMNMRDASLDILEALRKYLDNLGIEPSKDIFEEIDRLINRKNNKQNSDD</sequence>
<organism evidence="1">
    <name type="scientific">marine metagenome</name>
    <dbReference type="NCBI Taxonomy" id="408172"/>
    <lineage>
        <taxon>unclassified sequences</taxon>
        <taxon>metagenomes</taxon>
        <taxon>ecological metagenomes</taxon>
    </lineage>
</organism>
<reference evidence="1" key="1">
    <citation type="submission" date="2018-05" db="EMBL/GenBank/DDBJ databases">
        <authorList>
            <person name="Lanie J.A."/>
            <person name="Ng W.-L."/>
            <person name="Kazmierczak K.M."/>
            <person name="Andrzejewski T.M."/>
            <person name="Davidsen T.M."/>
            <person name="Wayne K.J."/>
            <person name="Tettelin H."/>
            <person name="Glass J.I."/>
            <person name="Rusch D."/>
            <person name="Podicherti R."/>
            <person name="Tsui H.-C.T."/>
            <person name="Winkler M.E."/>
        </authorList>
    </citation>
    <scope>NUCLEOTIDE SEQUENCE</scope>
</reference>
<protein>
    <submittedName>
        <fullName evidence="1">Uncharacterized protein</fullName>
    </submittedName>
</protein>